<dbReference type="InterPro" id="IPR013830">
    <property type="entry name" value="SGNH_hydro"/>
</dbReference>
<evidence type="ECO:0000256" key="3">
    <source>
        <dbReference type="ARBA" id="ARBA00023004"/>
    </source>
</evidence>
<dbReference type="SUPFAM" id="SSF46626">
    <property type="entry name" value="Cytochrome c"/>
    <property type="match status" value="2"/>
</dbReference>
<evidence type="ECO:0000259" key="7">
    <source>
        <dbReference type="PROSITE" id="PS51820"/>
    </source>
</evidence>
<dbReference type="PROSITE" id="PS51007">
    <property type="entry name" value="CYTC"/>
    <property type="match status" value="2"/>
</dbReference>
<dbReference type="Gene3D" id="2.120.10.30">
    <property type="entry name" value="TolB, C-terminal domain"/>
    <property type="match status" value="1"/>
</dbReference>
<evidence type="ECO:0000256" key="5">
    <source>
        <dbReference type="SAM" id="SignalP"/>
    </source>
</evidence>
<dbReference type="SUPFAM" id="SSF48371">
    <property type="entry name" value="ARM repeat"/>
    <property type="match status" value="1"/>
</dbReference>
<sequence>MRSLLLLLLTLPRTKVPMRTLILALLVSANLFVAPDTHAQALKLNKGDHISIIGNTTADRMQHHAWLETYVHALHPELNLTFRNLAFPGDELKVRPREDNFGSPDQWLAKNETDVIFAFFGYNEALKGPQAVASFKKDLRETIDGMRAQQYNGESAPEIVMFSPIAHENLYNRHLPDGSKNNPNLKLYTEAMREVCEQKDVLFVDLFTPTQKLYADAKTPLTMNGIHLLDHGNQAVAEVIVPELFGQQAPSADSAEVKRLRDAVLEKNYYWFSRYRVVDGYNVFGGRSKLAWFGQSNADVMKREMEIFDVMTANRDARVWAVAKGGDLEVKDDNIPEELVVKSNRDGDKPDGSFSYRSAEEGLEQLKLHDGLEANIFASEEMFPELINPVQMAVDPNGNLYASVWPSYPHWNPTQPRTDRIVCLPDENQDGVADRCVVFADGLNSVTGFEFWGGGMLVAALPELWFLKDTDGDLKADVKIRVLQGLSSADSHHSANAMVLGPDGWIYWSRGVFNVATMETPTQTYRSTRTGVHRFNPRTFEMEFHYPIGPNPHGDVFDRWGYQFANDGTSGTGSYVNIGKGIGNKQWFEKRVRPVAATGILSSSHFPEELQNNFLICNCIGFLGVLNHEVQYDGADITCKEVEPILVSADPNFRPSDVEVGSDGALYVADWANALIGHMQHNMRDPNRDHQHGRIIRVTAAGRPLLKPVRLKDKPLPEVLAAFYAKDNATRYRARIELSGRNSEEVQSAISEFVAAKDVNDPDDAQAMLECLWALEEHRMPNIDLVKTVFQASEPRVRAASIRTLGHWAGSVEDWEETLLAAASDESPLVRAEAIKAAVEFPGAASAEVIFEAATHPMDAELTNVLKYARSRINVDQMIVEAVRSGRKLSPAATSYALEKASTDLLLKLDRSDAVYQAILSRSGVPTQYRQEALRALASQSGSSSIVPELLTWITTADNQNLASLNDLAQMLPKSNPTELKTSSSELAKLAAATKTPLVRRAVYQAWILAGGADAAWQQASQSHALMADLLRSAKQVSNSDAAAPLLTKIRPLMFELPENLRPESKSVALDGPAVAFDHYAPHPAQNVAIETLNAVKPTLSGRMDNFKKYVPKGKQDEFATKMTTAVMIPVAGNYKFYIASDDGSRLYLNGAELINNDGLHGMVERSGAASLSAGPHELIVTYFDNGGGDGLRVMWEGPGIKKQPIPTSALRPAGQVDLRVAAIEAVTTWPGQVKQKVEDFAMLSTSGDLSDEGLKALSTLPPETVAETLSASARDAVLASLVTLAQDASPVEKQSDAYAALLTLGDTLVAKTTTNRNQLSKSLVDLRNSIPVKADPKVMALGKEVFTRESHCATCHQVHGQGMPNLYPPIDGSLWATGSEDRLIALALDGMHGTIEVKGKTYSSPPLPPMTGFRQLLNDEELAAVLTYVRNSWTNRAKPIEPSQVAKIRSIDRGDATFWHVNDLMAKYPLEDGRKPIESQGDQWVPKFVEEWKLADVDPKKVQATPRNFAVGQIYFNRLGCAQCHSMNDKGGNFGPDLSKLTAEKKTASHVLESILDPSKDIDEKYRMQTILTIDGKVVSGLVVADNKDEIRLVTDPLNPNKPTIIKKEDIEDQSATATTIMPSGMMNWLTEEEIYDLTAFVLSGGDSKDKMFQAK</sequence>
<dbReference type="Gene3D" id="1.25.10.10">
    <property type="entry name" value="Leucine-rich Repeat Variant"/>
    <property type="match status" value="1"/>
</dbReference>
<name>A0A2S8FBU6_9BACT</name>
<dbReference type="InterPro" id="IPR016024">
    <property type="entry name" value="ARM-type_fold"/>
</dbReference>
<feature type="chain" id="PRO_5015406883" description="Dehydrogenase" evidence="5">
    <location>
        <begin position="40"/>
        <end position="1657"/>
    </location>
</feature>
<dbReference type="PROSITE" id="PS51820">
    <property type="entry name" value="PA14"/>
    <property type="match status" value="1"/>
</dbReference>
<dbReference type="InterPro" id="IPR011041">
    <property type="entry name" value="Quinoprot_gluc/sorb_DH_b-prop"/>
</dbReference>
<evidence type="ECO:0008006" key="10">
    <source>
        <dbReference type="Google" id="ProtNLM"/>
    </source>
</evidence>
<dbReference type="InterPro" id="IPR011658">
    <property type="entry name" value="PA14_dom"/>
</dbReference>
<keyword evidence="1 4" id="KW-0349">Heme</keyword>
<dbReference type="Gene3D" id="1.10.760.10">
    <property type="entry name" value="Cytochrome c-like domain"/>
    <property type="match status" value="2"/>
</dbReference>
<dbReference type="Gene3D" id="3.90.182.10">
    <property type="entry name" value="Toxin - Anthrax Protective Antigen,domain 1"/>
    <property type="match status" value="1"/>
</dbReference>
<dbReference type="InterPro" id="IPR037524">
    <property type="entry name" value="PA14/GLEYA"/>
</dbReference>
<dbReference type="GO" id="GO:0046872">
    <property type="term" value="F:metal ion binding"/>
    <property type="evidence" value="ECO:0007669"/>
    <property type="project" value="UniProtKB-KW"/>
</dbReference>
<dbReference type="NCBIfam" id="TIGR02603">
    <property type="entry name" value="CxxCH_TIGR02603"/>
    <property type="match status" value="1"/>
</dbReference>
<dbReference type="GO" id="GO:0016788">
    <property type="term" value="F:hydrolase activity, acting on ester bonds"/>
    <property type="evidence" value="ECO:0007669"/>
    <property type="project" value="UniProtKB-ARBA"/>
</dbReference>
<dbReference type="EMBL" id="PUHY01000015">
    <property type="protein sequence ID" value="PQO29414.1"/>
    <property type="molecule type" value="Genomic_DNA"/>
</dbReference>
<evidence type="ECO:0000256" key="4">
    <source>
        <dbReference type="PROSITE-ProRule" id="PRU00433"/>
    </source>
</evidence>
<keyword evidence="3 4" id="KW-0408">Iron</keyword>
<dbReference type="Pfam" id="PF00034">
    <property type="entry name" value="Cytochrom_C"/>
    <property type="match status" value="1"/>
</dbReference>
<dbReference type="GO" id="GO:0020037">
    <property type="term" value="F:heme binding"/>
    <property type="evidence" value="ECO:0007669"/>
    <property type="project" value="InterPro"/>
</dbReference>
<evidence type="ECO:0000256" key="1">
    <source>
        <dbReference type="ARBA" id="ARBA00022617"/>
    </source>
</evidence>
<feature type="signal peptide" evidence="5">
    <location>
        <begin position="1"/>
        <end position="39"/>
    </location>
</feature>
<evidence type="ECO:0000313" key="9">
    <source>
        <dbReference type="Proteomes" id="UP000238322"/>
    </source>
</evidence>
<dbReference type="PANTHER" id="PTHR33546">
    <property type="entry name" value="LARGE, MULTIFUNCTIONAL SECRETED PROTEIN-RELATED"/>
    <property type="match status" value="1"/>
</dbReference>
<dbReference type="InterPro" id="IPR011042">
    <property type="entry name" value="6-blade_b-propeller_TolB-like"/>
</dbReference>
<evidence type="ECO:0000256" key="2">
    <source>
        <dbReference type="ARBA" id="ARBA00022723"/>
    </source>
</evidence>
<evidence type="ECO:0000313" key="8">
    <source>
        <dbReference type="EMBL" id="PQO29414.1"/>
    </source>
</evidence>
<comment type="caution">
    <text evidence="8">The sequence shown here is derived from an EMBL/GenBank/DDBJ whole genome shotgun (WGS) entry which is preliminary data.</text>
</comment>
<keyword evidence="2 4" id="KW-0479">Metal-binding</keyword>
<dbReference type="Pfam" id="PF23500">
    <property type="entry name" value="DUF7133"/>
    <property type="match status" value="2"/>
</dbReference>
<dbReference type="Pfam" id="PF13646">
    <property type="entry name" value="HEAT_2"/>
    <property type="match status" value="1"/>
</dbReference>
<protein>
    <recommendedName>
        <fullName evidence="10">Dehydrogenase</fullName>
    </recommendedName>
</protein>
<dbReference type="InterPro" id="IPR013427">
    <property type="entry name" value="Haem-bd_dom_put"/>
</dbReference>
<dbReference type="PANTHER" id="PTHR33546:SF1">
    <property type="entry name" value="LARGE, MULTIFUNCTIONAL SECRETED PROTEIN"/>
    <property type="match status" value="1"/>
</dbReference>
<dbReference type="InterPro" id="IPR036909">
    <property type="entry name" value="Cyt_c-like_dom_sf"/>
</dbReference>
<dbReference type="Gene3D" id="3.40.50.1110">
    <property type="entry name" value="SGNH hydrolase"/>
    <property type="match status" value="1"/>
</dbReference>
<dbReference type="SMART" id="SM00758">
    <property type="entry name" value="PA14"/>
    <property type="match status" value="1"/>
</dbReference>
<accession>A0A2S8FBU6</accession>
<dbReference type="SUPFAM" id="SSF50952">
    <property type="entry name" value="Soluble quinoprotein glucose dehydrogenase"/>
    <property type="match status" value="1"/>
</dbReference>
<feature type="domain" description="Cytochrome c" evidence="6">
    <location>
        <begin position="1508"/>
        <end position="1647"/>
    </location>
</feature>
<dbReference type="SUPFAM" id="SSF52266">
    <property type="entry name" value="SGNH hydrolase"/>
    <property type="match status" value="1"/>
</dbReference>
<feature type="domain" description="PA14" evidence="7">
    <location>
        <begin position="1070"/>
        <end position="1210"/>
    </location>
</feature>
<gene>
    <name evidence="8" type="ORF">C5Y83_25415</name>
</gene>
<dbReference type="Pfam" id="PF07691">
    <property type="entry name" value="PA14"/>
    <property type="match status" value="1"/>
</dbReference>
<organism evidence="8 9">
    <name type="scientific">Blastopirellula marina</name>
    <dbReference type="NCBI Taxonomy" id="124"/>
    <lineage>
        <taxon>Bacteria</taxon>
        <taxon>Pseudomonadati</taxon>
        <taxon>Planctomycetota</taxon>
        <taxon>Planctomycetia</taxon>
        <taxon>Pirellulales</taxon>
        <taxon>Pirellulaceae</taxon>
        <taxon>Blastopirellula</taxon>
    </lineage>
</organism>
<keyword evidence="5" id="KW-0732">Signal</keyword>
<dbReference type="CDD" id="cd01834">
    <property type="entry name" value="SGNH_hydrolase_like_2"/>
    <property type="match status" value="1"/>
</dbReference>
<dbReference type="SUPFAM" id="SSF56988">
    <property type="entry name" value="Anthrax protective antigen"/>
    <property type="match status" value="1"/>
</dbReference>
<dbReference type="Proteomes" id="UP000238322">
    <property type="component" value="Unassembled WGS sequence"/>
</dbReference>
<feature type="domain" description="Cytochrome c" evidence="6">
    <location>
        <begin position="1338"/>
        <end position="1434"/>
    </location>
</feature>
<dbReference type="InterPro" id="IPR055557">
    <property type="entry name" value="DUF7133"/>
</dbReference>
<proteinExistence type="predicted"/>
<reference evidence="8 9" key="1">
    <citation type="submission" date="2018-02" db="EMBL/GenBank/DDBJ databases">
        <title>Comparative genomes isolates from brazilian mangrove.</title>
        <authorList>
            <person name="Araujo J.E."/>
            <person name="Taketani R.G."/>
            <person name="Silva M.C.P."/>
            <person name="Loureco M.V."/>
            <person name="Andreote F.D."/>
        </authorList>
    </citation>
    <scope>NUCLEOTIDE SEQUENCE [LARGE SCALE GENOMIC DNA]</scope>
    <source>
        <strain evidence="8 9">Hex-1 MGV</strain>
    </source>
</reference>
<evidence type="ECO:0000259" key="6">
    <source>
        <dbReference type="PROSITE" id="PS51007"/>
    </source>
</evidence>
<dbReference type="InterPro" id="IPR011989">
    <property type="entry name" value="ARM-like"/>
</dbReference>
<dbReference type="InterPro" id="IPR036514">
    <property type="entry name" value="SGNH_hydro_sf"/>
</dbReference>
<dbReference type="Pfam" id="PF13472">
    <property type="entry name" value="Lipase_GDSL_2"/>
    <property type="match status" value="1"/>
</dbReference>
<dbReference type="GO" id="GO:0009055">
    <property type="term" value="F:electron transfer activity"/>
    <property type="evidence" value="ECO:0007669"/>
    <property type="project" value="InterPro"/>
</dbReference>
<dbReference type="InterPro" id="IPR009056">
    <property type="entry name" value="Cyt_c-like_dom"/>
</dbReference>